<dbReference type="EMBL" id="PUIO01000028">
    <property type="protein sequence ID" value="PQP22798.1"/>
    <property type="molecule type" value="Genomic_DNA"/>
</dbReference>
<sequence length="164" mass="18326">MPQVTDIEARIDRLESQRAIERLIAQYAHAFDLQDIDILRGIWHEGATLRLGEPFGNFTGVDAIVGAAHQLWSQSPRMHHWMSNAVIDIDGDTATATTALDCFVTNIESGPTQVGGIYHDRFERQDGQWGMVERVFDLHYFTPIKSWTPAHGSETTPLSVPDPG</sequence>
<dbReference type="AlphaFoldDB" id="A0A2S8J6Z6"/>
<dbReference type="CDD" id="cd00531">
    <property type="entry name" value="NTF2_like"/>
    <property type="match status" value="1"/>
</dbReference>
<evidence type="ECO:0000313" key="3">
    <source>
        <dbReference type="Proteomes" id="UP000239290"/>
    </source>
</evidence>
<dbReference type="Pfam" id="PF13577">
    <property type="entry name" value="SnoaL_4"/>
    <property type="match status" value="1"/>
</dbReference>
<organism evidence="2 3">
    <name type="scientific">Rhodococcus opacus</name>
    <name type="common">Nocardia opaca</name>
    <dbReference type="NCBI Taxonomy" id="37919"/>
    <lineage>
        <taxon>Bacteria</taxon>
        <taxon>Bacillati</taxon>
        <taxon>Actinomycetota</taxon>
        <taxon>Actinomycetes</taxon>
        <taxon>Mycobacteriales</taxon>
        <taxon>Nocardiaceae</taxon>
        <taxon>Rhodococcus</taxon>
    </lineage>
</organism>
<dbReference type="InterPro" id="IPR037401">
    <property type="entry name" value="SnoaL-like"/>
</dbReference>
<dbReference type="RefSeq" id="WP_105417707.1">
    <property type="nucleotide sequence ID" value="NZ_PUIO01000028.1"/>
</dbReference>
<protein>
    <submittedName>
        <fullName evidence="2">Nuclear transport factor 2 family protein</fullName>
    </submittedName>
</protein>
<dbReference type="Proteomes" id="UP000239290">
    <property type="component" value="Unassembled WGS sequence"/>
</dbReference>
<evidence type="ECO:0000313" key="2">
    <source>
        <dbReference type="EMBL" id="PQP22798.1"/>
    </source>
</evidence>
<name>A0A2S8J6Z6_RHOOP</name>
<dbReference type="SUPFAM" id="SSF54427">
    <property type="entry name" value="NTF2-like"/>
    <property type="match status" value="1"/>
</dbReference>
<comment type="caution">
    <text evidence="2">The sequence shown here is derived from an EMBL/GenBank/DDBJ whole genome shotgun (WGS) entry which is preliminary data.</text>
</comment>
<gene>
    <name evidence="2" type="ORF">C5613_22295</name>
</gene>
<feature type="domain" description="SnoaL-like" evidence="1">
    <location>
        <begin position="13"/>
        <end position="134"/>
    </location>
</feature>
<evidence type="ECO:0000259" key="1">
    <source>
        <dbReference type="Pfam" id="PF13577"/>
    </source>
</evidence>
<proteinExistence type="predicted"/>
<accession>A0A2S8J6Z6</accession>
<reference evidence="3" key="1">
    <citation type="submission" date="2018-02" db="EMBL/GenBank/DDBJ databases">
        <title>Draft genome sequencing of Rhodococcus opacus KU647198.</title>
        <authorList>
            <person name="Zheng B.-X."/>
        </authorList>
    </citation>
    <scope>NUCLEOTIDE SEQUENCE [LARGE SCALE GENOMIC DNA]</scope>
    <source>
        <strain evidence="3">04-OD7</strain>
    </source>
</reference>
<dbReference type="InterPro" id="IPR032710">
    <property type="entry name" value="NTF2-like_dom_sf"/>
</dbReference>
<dbReference type="Gene3D" id="3.10.450.50">
    <property type="match status" value="1"/>
</dbReference>